<dbReference type="RefSeq" id="WP_148623791.1">
    <property type="nucleotide sequence ID" value="NZ_SDGZ01000026.1"/>
</dbReference>
<dbReference type="AlphaFoldDB" id="A0A6C2C2B5"/>
<protein>
    <submittedName>
        <fullName evidence="1">Uncharacterized protein</fullName>
    </submittedName>
</protein>
<evidence type="ECO:0000313" key="2">
    <source>
        <dbReference type="Proteomes" id="UP000371977"/>
    </source>
</evidence>
<dbReference type="OrthoDB" id="2146345at2"/>
<dbReference type="Proteomes" id="UP000371977">
    <property type="component" value="Unassembled WGS sequence"/>
</dbReference>
<keyword evidence="2" id="KW-1185">Reference proteome</keyword>
<dbReference type="EMBL" id="SDGZ01000026">
    <property type="protein sequence ID" value="TYC47947.1"/>
    <property type="molecule type" value="Genomic_DNA"/>
</dbReference>
<name>A0A6C2C2B5_9LACO</name>
<accession>A0A6C2C2B5</accession>
<sequence>MDFKALLEQLHAEEIDEFQVTTDTYREFYDVWRDYPYQNTIRGIADLDGVVTYVRQTES</sequence>
<evidence type="ECO:0000313" key="1">
    <source>
        <dbReference type="EMBL" id="TYC47947.1"/>
    </source>
</evidence>
<organism evidence="1 2">
    <name type="scientific">Weissella muntiaci</name>
    <dbReference type="NCBI Taxonomy" id="2508881"/>
    <lineage>
        <taxon>Bacteria</taxon>
        <taxon>Bacillati</taxon>
        <taxon>Bacillota</taxon>
        <taxon>Bacilli</taxon>
        <taxon>Lactobacillales</taxon>
        <taxon>Lactobacillaceae</taxon>
        <taxon>Weissella</taxon>
    </lineage>
</organism>
<comment type="caution">
    <text evidence="1">The sequence shown here is derived from an EMBL/GenBank/DDBJ whole genome shotgun (WGS) entry which is preliminary data.</text>
</comment>
<reference evidence="1 2" key="1">
    <citation type="submission" date="2019-01" db="EMBL/GenBank/DDBJ databases">
        <title>Weissella sp. nov., a novel lactic acid bacterium isolated from animal feces.</title>
        <authorList>
            <person name="Wang L.-T."/>
        </authorList>
    </citation>
    <scope>NUCLEOTIDE SEQUENCE [LARGE SCALE GENOMIC DNA]</scope>
    <source>
        <strain evidence="1 2">8H-2</strain>
    </source>
</reference>
<proteinExistence type="predicted"/>
<gene>
    <name evidence="1" type="ORF">ESZ50_10585</name>
</gene>